<dbReference type="CDD" id="cd09204">
    <property type="entry name" value="PLDc_N_DEXD_b2"/>
    <property type="match status" value="1"/>
</dbReference>
<evidence type="ECO:0000259" key="2">
    <source>
        <dbReference type="PROSITE" id="PS51194"/>
    </source>
</evidence>
<dbReference type="GO" id="GO:0005829">
    <property type="term" value="C:cytosol"/>
    <property type="evidence" value="ECO:0007669"/>
    <property type="project" value="TreeGrafter"/>
</dbReference>
<dbReference type="InterPro" id="IPR025202">
    <property type="entry name" value="PLD-like_dom"/>
</dbReference>
<dbReference type="GO" id="GO:0005524">
    <property type="term" value="F:ATP binding"/>
    <property type="evidence" value="ECO:0007669"/>
    <property type="project" value="InterPro"/>
</dbReference>
<dbReference type="InterPro" id="IPR006935">
    <property type="entry name" value="Helicase/UvrB_N"/>
</dbReference>
<protein>
    <submittedName>
        <fullName evidence="3">PLD-like domain-containing protein</fullName>
    </submittedName>
</protein>
<dbReference type="GO" id="GO:0003677">
    <property type="term" value="F:DNA binding"/>
    <property type="evidence" value="ECO:0007669"/>
    <property type="project" value="InterPro"/>
</dbReference>
<dbReference type="SMART" id="SM00487">
    <property type="entry name" value="DEXDc"/>
    <property type="match status" value="1"/>
</dbReference>
<reference evidence="3 4" key="1">
    <citation type="submission" date="2016-10" db="EMBL/GenBank/DDBJ databases">
        <authorList>
            <person name="de Groot N.N."/>
        </authorList>
    </citation>
    <scope>NUCLEOTIDE SEQUENCE [LARGE SCALE GENOMIC DNA]</scope>
    <source>
        <strain evidence="3 4">DSM 20581</strain>
    </source>
</reference>
<dbReference type="InterPro" id="IPR014001">
    <property type="entry name" value="Helicase_ATP-bd"/>
</dbReference>
<dbReference type="SMART" id="SM00490">
    <property type="entry name" value="HELICc"/>
    <property type="match status" value="1"/>
</dbReference>
<gene>
    <name evidence="3" type="ORF">SAMN04488506_1927</name>
</gene>
<evidence type="ECO:0000259" key="1">
    <source>
        <dbReference type="PROSITE" id="PS51192"/>
    </source>
</evidence>
<accession>A0A1I5YCW7</accession>
<organism evidence="3 4">
    <name type="scientific">Desemzia incerta</name>
    <dbReference type="NCBI Taxonomy" id="82801"/>
    <lineage>
        <taxon>Bacteria</taxon>
        <taxon>Bacillati</taxon>
        <taxon>Bacillota</taxon>
        <taxon>Bacilli</taxon>
        <taxon>Lactobacillales</taxon>
        <taxon>Carnobacteriaceae</taxon>
        <taxon>Desemzia</taxon>
    </lineage>
</organism>
<dbReference type="AlphaFoldDB" id="A0A1I5YCW7"/>
<dbReference type="EMBL" id="FOXW01000007">
    <property type="protein sequence ID" value="SFQ42036.1"/>
    <property type="molecule type" value="Genomic_DNA"/>
</dbReference>
<dbReference type="GO" id="GO:0016787">
    <property type="term" value="F:hydrolase activity"/>
    <property type="evidence" value="ECO:0007669"/>
    <property type="project" value="InterPro"/>
</dbReference>
<dbReference type="PANTHER" id="PTHR47396:SF1">
    <property type="entry name" value="ATP-DEPENDENT HELICASE IRC3-RELATED"/>
    <property type="match status" value="1"/>
</dbReference>
<proteinExistence type="predicted"/>
<dbReference type="Pfam" id="PF00271">
    <property type="entry name" value="Helicase_C"/>
    <property type="match status" value="1"/>
</dbReference>
<dbReference type="SUPFAM" id="SSF56024">
    <property type="entry name" value="Phospholipase D/nuclease"/>
    <property type="match status" value="1"/>
</dbReference>
<dbReference type="RefSeq" id="WP_092480947.1">
    <property type="nucleotide sequence ID" value="NZ_FOXW01000007.1"/>
</dbReference>
<name>A0A1I5YCW7_9LACT</name>
<evidence type="ECO:0000313" key="4">
    <source>
        <dbReference type="Proteomes" id="UP000199136"/>
    </source>
</evidence>
<dbReference type="Proteomes" id="UP000199136">
    <property type="component" value="Unassembled WGS sequence"/>
</dbReference>
<dbReference type="Pfam" id="PF26350">
    <property type="entry name" value="DUF8090"/>
    <property type="match status" value="1"/>
</dbReference>
<dbReference type="SUPFAM" id="SSF52540">
    <property type="entry name" value="P-loop containing nucleoside triphosphate hydrolases"/>
    <property type="match status" value="1"/>
</dbReference>
<dbReference type="PROSITE" id="PS51194">
    <property type="entry name" value="HELICASE_CTER"/>
    <property type="match status" value="1"/>
</dbReference>
<dbReference type="OrthoDB" id="9802848at2"/>
<dbReference type="InterPro" id="IPR027417">
    <property type="entry name" value="P-loop_NTPase"/>
</dbReference>
<dbReference type="Gene3D" id="3.40.50.300">
    <property type="entry name" value="P-loop containing nucleotide triphosphate hydrolases"/>
    <property type="match status" value="2"/>
</dbReference>
<dbReference type="InterPro" id="IPR050742">
    <property type="entry name" value="Helicase_Restrict-Modif_Enz"/>
</dbReference>
<dbReference type="InterPro" id="IPR021835">
    <property type="entry name" value="DUF3427"/>
</dbReference>
<keyword evidence="4" id="KW-1185">Reference proteome</keyword>
<feature type="domain" description="Helicase ATP-binding" evidence="1">
    <location>
        <begin position="231"/>
        <end position="383"/>
    </location>
</feature>
<feature type="domain" description="Helicase C-terminal" evidence="2">
    <location>
        <begin position="432"/>
        <end position="598"/>
    </location>
</feature>
<dbReference type="Gene3D" id="3.30.870.10">
    <property type="entry name" value="Endonuclease Chain A"/>
    <property type="match status" value="1"/>
</dbReference>
<dbReference type="STRING" id="82801.SAMN04488506_1927"/>
<dbReference type="Pfam" id="PF11907">
    <property type="entry name" value="DUF3427"/>
    <property type="match status" value="1"/>
</dbReference>
<dbReference type="InterPro" id="IPR001650">
    <property type="entry name" value="Helicase_C-like"/>
</dbReference>
<dbReference type="Pfam" id="PF04851">
    <property type="entry name" value="ResIII"/>
    <property type="match status" value="1"/>
</dbReference>
<dbReference type="InterPro" id="IPR058403">
    <property type="entry name" value="DUF8090"/>
</dbReference>
<dbReference type="Pfam" id="PF13091">
    <property type="entry name" value="PLDc_2"/>
    <property type="match status" value="1"/>
</dbReference>
<dbReference type="PROSITE" id="PS51192">
    <property type="entry name" value="HELICASE_ATP_BIND_1"/>
    <property type="match status" value="1"/>
</dbReference>
<evidence type="ECO:0000313" key="3">
    <source>
        <dbReference type="EMBL" id="SFQ42036.1"/>
    </source>
</evidence>
<dbReference type="CDD" id="cd18799">
    <property type="entry name" value="SF2_C_EcoAI-like"/>
    <property type="match status" value="1"/>
</dbReference>
<sequence>MTDMLERSLKKAFIDQKTEGSLYDPQIIINDTKKKQYILNVVQNELDTCEEFFFSVAFLTQSGLAALKTQLADLHLRGIKGKILTSIYLAFNQPAVFEDLMKIPNVEVRISQKEGFHSKGYLFKQSGYHSFIIGSSNLTMSALKVNYEWNVRLTSYDHGQMIQEIQLHMENEWLEAQELTDEWIYNYKKTYQPITYYKEMTTIQDPELVDEPTPYIVPNTMQKTALLNLKELRDTGAKKGLVISATGTGKTYLSAFDVLQAKPKRVLFIVHREQILNKAKSDFQKILGGNNEDYGILSGNKKEIEATYLFATIQTISKDLVLQQFAKDHFDYILIDEVHKAGAPSYHRVMNYFQPDFLLGMTATPERTDGFNIFELFDYNIAYEIRLQEALEEDMLSPFHYFGVTDYVKDGELISESTDLKYLIEEERVTYLLEKLDYYGCSGNIPKGLVFCSRKEEAKTLSALFQQKGHPSSYLTGEHSLEERERQVERLEDGEIEYIFTVDVFNEGIDIPKINQVVMLRNTQSSIIFVQQLGRGLRKDPSKEFVTVIDFIGNYKNNYMIPMALSGDVSRDKNNLRKDTFDTNFISGVSSINFEKIAKQQIFSSINQASMDSMNELRKSFQLLYNRLGRVPYLKDFEEQHTIDPLLVANKKNSYYDFLVNIKQNEGTISEVENQFLMIASRELLPGKRKQELVLLEQLMRDSAQSISLTRIKELFTKHGILADEETVHSVLNTLDLSFYTGSAAALYKQQAFIERVETGVSLSPSFKEAMENNYFTHLMNDILETGLLKSKEYSSTEPLTRYQKYKRKDVLRLLNWEKQMVDQNVGGYTSSKDEFVIFVTLKKGENFSGAQMAYEDELIDYSTMKWFTKSPRTMASPEVQKLKEAEKWHIRVFAKKSDNEGTEFYYLGEVKPVQDSIIELEKPLQNGEKKKVVEMFLKFLVPIEVNLYRYLEAGQE</sequence>
<dbReference type="CDD" id="cd18032">
    <property type="entry name" value="DEXHc_RE_I_III_res"/>
    <property type="match status" value="1"/>
</dbReference>
<dbReference type="PANTHER" id="PTHR47396">
    <property type="entry name" value="TYPE I RESTRICTION ENZYME ECOKI R PROTEIN"/>
    <property type="match status" value="1"/>
</dbReference>